<sequence>MSILLYIIFKFRFVALCPTNILLCKFVLRCEIAEVAFILQGSRRTNYKSLMKDCLSILCCLCPAHTGVISGHGCPENSFRKPSEDCNTPLVFALLEVGKSSCIAMQKLLIMIMKLDISKKKADMQGLTTRADGVRTPLMDIILDELTYDRDMLSPFLQVFSEPKWKLEIVVQYFLKYTTTKASQSPSVCTRRSNSPKDDATFKGVLNCFSNSISTKNIMKKISTDIVQLLLAHAFQAHLSMSCQYNEGISDSKEEMRDSSLVEICKNIICAFNSLRRTNG</sequence>
<comment type="caution">
    <text evidence="1">The sequence shown here is derived from an EMBL/GenBank/DDBJ whole genome shotgun (WGS) entry which is preliminary data.</text>
</comment>
<name>A0ACC0XJ46_9ROSI</name>
<accession>A0ACC0XJ46</accession>
<organism evidence="1 2">
    <name type="scientific">Pistacia integerrima</name>
    <dbReference type="NCBI Taxonomy" id="434235"/>
    <lineage>
        <taxon>Eukaryota</taxon>
        <taxon>Viridiplantae</taxon>
        <taxon>Streptophyta</taxon>
        <taxon>Embryophyta</taxon>
        <taxon>Tracheophyta</taxon>
        <taxon>Spermatophyta</taxon>
        <taxon>Magnoliopsida</taxon>
        <taxon>eudicotyledons</taxon>
        <taxon>Gunneridae</taxon>
        <taxon>Pentapetalae</taxon>
        <taxon>rosids</taxon>
        <taxon>malvids</taxon>
        <taxon>Sapindales</taxon>
        <taxon>Anacardiaceae</taxon>
        <taxon>Pistacia</taxon>
    </lineage>
</organism>
<gene>
    <name evidence="1" type="ORF">Pint_10477</name>
</gene>
<dbReference type="EMBL" id="CM047747">
    <property type="protein sequence ID" value="KAJ0018409.1"/>
    <property type="molecule type" value="Genomic_DNA"/>
</dbReference>
<evidence type="ECO:0000313" key="1">
    <source>
        <dbReference type="EMBL" id="KAJ0018409.1"/>
    </source>
</evidence>
<proteinExistence type="predicted"/>
<reference evidence="2" key="1">
    <citation type="journal article" date="2023" name="G3 (Bethesda)">
        <title>Genome assembly and association tests identify interacting loci associated with vigor, precocity, and sex in interspecific pistachio rootstocks.</title>
        <authorList>
            <person name="Palmer W."/>
            <person name="Jacygrad E."/>
            <person name="Sagayaradj S."/>
            <person name="Cavanaugh K."/>
            <person name="Han R."/>
            <person name="Bertier L."/>
            <person name="Beede B."/>
            <person name="Kafkas S."/>
            <person name="Golino D."/>
            <person name="Preece J."/>
            <person name="Michelmore R."/>
        </authorList>
    </citation>
    <scope>NUCLEOTIDE SEQUENCE [LARGE SCALE GENOMIC DNA]</scope>
</reference>
<dbReference type="Proteomes" id="UP001163603">
    <property type="component" value="Chromosome 12"/>
</dbReference>
<evidence type="ECO:0000313" key="2">
    <source>
        <dbReference type="Proteomes" id="UP001163603"/>
    </source>
</evidence>
<keyword evidence="2" id="KW-1185">Reference proteome</keyword>
<protein>
    <submittedName>
        <fullName evidence="1">Uncharacterized protein</fullName>
    </submittedName>
</protein>